<gene>
    <name evidence="1" type="ORF">V6N11_046369</name>
</gene>
<dbReference type="Proteomes" id="UP001396334">
    <property type="component" value="Unassembled WGS sequence"/>
</dbReference>
<comment type="caution">
    <text evidence="1">The sequence shown here is derived from an EMBL/GenBank/DDBJ whole genome shotgun (WGS) entry which is preliminary data.</text>
</comment>
<accession>A0ABR2P1Z3</accession>
<reference evidence="1 2" key="1">
    <citation type="journal article" date="2024" name="G3 (Bethesda)">
        <title>Genome assembly of Hibiscus sabdariffa L. provides insights into metabolisms of medicinal natural products.</title>
        <authorList>
            <person name="Kim T."/>
        </authorList>
    </citation>
    <scope>NUCLEOTIDE SEQUENCE [LARGE SCALE GENOMIC DNA]</scope>
    <source>
        <strain evidence="1">TK-2024</strain>
        <tissue evidence="1">Old leaves</tissue>
    </source>
</reference>
<sequence length="101" mass="10905">MEIALFGEARSVTEVGARVRDSVDGRFNALAHGLAVRRGLSLAVERSHPVAACSGGLATALYVGNAWHQIVDYDIACYRRIGRLGCTGHRHAHDKHQGSQL</sequence>
<keyword evidence="2" id="KW-1185">Reference proteome</keyword>
<proteinExistence type="predicted"/>
<protein>
    <submittedName>
        <fullName evidence="1">Uncharacterized protein</fullName>
    </submittedName>
</protein>
<organism evidence="1 2">
    <name type="scientific">Hibiscus sabdariffa</name>
    <name type="common">roselle</name>
    <dbReference type="NCBI Taxonomy" id="183260"/>
    <lineage>
        <taxon>Eukaryota</taxon>
        <taxon>Viridiplantae</taxon>
        <taxon>Streptophyta</taxon>
        <taxon>Embryophyta</taxon>
        <taxon>Tracheophyta</taxon>
        <taxon>Spermatophyta</taxon>
        <taxon>Magnoliopsida</taxon>
        <taxon>eudicotyledons</taxon>
        <taxon>Gunneridae</taxon>
        <taxon>Pentapetalae</taxon>
        <taxon>rosids</taxon>
        <taxon>malvids</taxon>
        <taxon>Malvales</taxon>
        <taxon>Malvaceae</taxon>
        <taxon>Malvoideae</taxon>
        <taxon>Hibiscus</taxon>
    </lineage>
</organism>
<evidence type="ECO:0000313" key="2">
    <source>
        <dbReference type="Proteomes" id="UP001396334"/>
    </source>
</evidence>
<dbReference type="EMBL" id="JBBPBN010000085">
    <property type="protein sequence ID" value="KAK8982447.1"/>
    <property type="molecule type" value="Genomic_DNA"/>
</dbReference>
<evidence type="ECO:0000313" key="1">
    <source>
        <dbReference type="EMBL" id="KAK8982447.1"/>
    </source>
</evidence>
<name>A0ABR2P1Z3_9ROSI</name>